<sequence>MKKKYFLAVMLLILMVFFTAAFSVRDDNSSFTMGQDLKINKDENIKGAVAVMFGDAVVDGTIDGELAVIFGDARINGRVSGNVASIFGDIIAGENAVIGGSAAAVMGEVDKSQGSVIAGEIASLKGPFDTRGMNFIPLLGIVSLIGLIVFYGLSALLLIIIPDRIDFMAESAPVKIWRRFGIGIAAYLLFLPAIIALAITIVGLFLIPFFIAAFFLTVFLGLAAIKLAIGRRITGNLEGRSAPYIYLLVGSILIFILPFIPVLGWLVYIFASCAGLGIVLDTRLGRPRAKAVQ</sequence>
<dbReference type="EMBL" id="JAJEKE010000002">
    <property type="protein sequence ID" value="MCQ1528660.1"/>
    <property type="molecule type" value="Genomic_DNA"/>
</dbReference>
<proteinExistence type="predicted"/>
<keyword evidence="2" id="KW-0732">Signal</keyword>
<feature type="transmembrane region" description="Helical" evidence="1">
    <location>
        <begin position="241"/>
        <end position="260"/>
    </location>
</feature>
<keyword evidence="1" id="KW-1133">Transmembrane helix</keyword>
<dbReference type="RefSeq" id="WP_255226176.1">
    <property type="nucleotide sequence ID" value="NZ_JAJEKE010000002.1"/>
</dbReference>
<dbReference type="Proteomes" id="UP001651880">
    <property type="component" value="Unassembled WGS sequence"/>
</dbReference>
<feature type="signal peptide" evidence="2">
    <location>
        <begin position="1"/>
        <end position="21"/>
    </location>
</feature>
<reference evidence="4 5" key="1">
    <citation type="submission" date="2021-10" db="EMBL/GenBank/DDBJ databases">
        <title>Lutispora strain m25 sp. nov., a thermophilic, non-spore-forming bacterium isolated from a lab-scale methanogenic bioreactor digesting anaerobic sludge.</title>
        <authorList>
            <person name="El Houari A."/>
            <person name="Mcdonald J."/>
        </authorList>
    </citation>
    <scope>NUCLEOTIDE SEQUENCE [LARGE SCALE GENOMIC DNA]</scope>
    <source>
        <strain evidence="5">m25</strain>
    </source>
</reference>
<dbReference type="InterPro" id="IPR058486">
    <property type="entry name" value="DUF8173"/>
</dbReference>
<feature type="transmembrane region" description="Helical" evidence="1">
    <location>
        <begin position="135"/>
        <end position="160"/>
    </location>
</feature>
<protein>
    <recommendedName>
        <fullName evidence="3">DUF8173 domain-containing protein</fullName>
    </recommendedName>
</protein>
<organism evidence="4 5">
    <name type="scientific">Lutispora saccharofermentans</name>
    <dbReference type="NCBI Taxonomy" id="3024236"/>
    <lineage>
        <taxon>Bacteria</taxon>
        <taxon>Bacillati</taxon>
        <taxon>Bacillota</taxon>
        <taxon>Clostridia</taxon>
        <taxon>Lutisporales</taxon>
        <taxon>Lutisporaceae</taxon>
        <taxon>Lutispora</taxon>
    </lineage>
</organism>
<dbReference type="Pfam" id="PF26514">
    <property type="entry name" value="DUF8173"/>
    <property type="match status" value="1"/>
</dbReference>
<feature type="transmembrane region" description="Helical" evidence="1">
    <location>
        <begin position="180"/>
        <end position="199"/>
    </location>
</feature>
<feature type="transmembrane region" description="Helical" evidence="1">
    <location>
        <begin position="205"/>
        <end position="229"/>
    </location>
</feature>
<evidence type="ECO:0000313" key="4">
    <source>
        <dbReference type="EMBL" id="MCQ1528660.1"/>
    </source>
</evidence>
<gene>
    <name evidence="4" type="ORF">LJD61_03760</name>
</gene>
<feature type="domain" description="DUF8173" evidence="3">
    <location>
        <begin position="143"/>
        <end position="281"/>
    </location>
</feature>
<keyword evidence="5" id="KW-1185">Reference proteome</keyword>
<evidence type="ECO:0000313" key="5">
    <source>
        <dbReference type="Proteomes" id="UP001651880"/>
    </source>
</evidence>
<evidence type="ECO:0000259" key="3">
    <source>
        <dbReference type="Pfam" id="PF26514"/>
    </source>
</evidence>
<evidence type="ECO:0000256" key="2">
    <source>
        <dbReference type="SAM" id="SignalP"/>
    </source>
</evidence>
<comment type="caution">
    <text evidence="4">The sequence shown here is derived from an EMBL/GenBank/DDBJ whole genome shotgun (WGS) entry which is preliminary data.</text>
</comment>
<keyword evidence="1" id="KW-0472">Membrane</keyword>
<feature type="transmembrane region" description="Helical" evidence="1">
    <location>
        <begin position="266"/>
        <end position="284"/>
    </location>
</feature>
<name>A0ABT1NBL6_9FIRM</name>
<accession>A0ABT1NBL6</accession>
<keyword evidence="1" id="KW-0812">Transmembrane</keyword>
<feature type="chain" id="PRO_5047018357" description="DUF8173 domain-containing protein" evidence="2">
    <location>
        <begin position="22"/>
        <end position="293"/>
    </location>
</feature>
<evidence type="ECO:0000256" key="1">
    <source>
        <dbReference type="SAM" id="Phobius"/>
    </source>
</evidence>